<name>A0A9Y2IH15_9PSEU</name>
<dbReference type="Proteomes" id="UP001236014">
    <property type="component" value="Chromosome"/>
</dbReference>
<evidence type="ECO:0000313" key="2">
    <source>
        <dbReference type="EMBL" id="WIX79309.1"/>
    </source>
</evidence>
<evidence type="ECO:0000313" key="3">
    <source>
        <dbReference type="Proteomes" id="UP001236014"/>
    </source>
</evidence>
<proteinExistence type="predicted"/>
<feature type="region of interest" description="Disordered" evidence="1">
    <location>
        <begin position="82"/>
        <end position="139"/>
    </location>
</feature>
<sequence length="139" mass="15102">MRLTDGRLLVQWDRLVHGSTGKLGNARGNGPGLLDSELAYAQLGRVGDQTVLRVAGEGRQWLLNLAHANPQQVLDLVVTRAEKARKDRSSPSRTTPTARWPCSATARPSPTSAPAPPRWPAATPDSRRRCSCSWSPSRA</sequence>
<accession>A0A9Y2IH15</accession>
<dbReference type="AlphaFoldDB" id="A0A9Y2IH15"/>
<evidence type="ECO:0000256" key="1">
    <source>
        <dbReference type="SAM" id="MobiDB-lite"/>
    </source>
</evidence>
<organism evidence="2 3">
    <name type="scientific">Amycolatopsis carbonis</name>
    <dbReference type="NCBI Taxonomy" id="715471"/>
    <lineage>
        <taxon>Bacteria</taxon>
        <taxon>Bacillati</taxon>
        <taxon>Actinomycetota</taxon>
        <taxon>Actinomycetes</taxon>
        <taxon>Pseudonocardiales</taxon>
        <taxon>Pseudonocardiaceae</taxon>
        <taxon>Amycolatopsis</taxon>
    </lineage>
</organism>
<dbReference type="RefSeq" id="WP_285969998.1">
    <property type="nucleotide sequence ID" value="NZ_CP127294.1"/>
</dbReference>
<reference evidence="2 3" key="1">
    <citation type="submission" date="2023-06" db="EMBL/GenBank/DDBJ databases">
        <authorList>
            <person name="Oyuntsetseg B."/>
            <person name="Kim S.B."/>
        </authorList>
    </citation>
    <scope>NUCLEOTIDE SEQUENCE [LARGE SCALE GENOMIC DNA]</scope>
    <source>
        <strain evidence="2 3">2-15</strain>
    </source>
</reference>
<dbReference type="KEGG" id="acab:QRX50_00375"/>
<keyword evidence="3" id="KW-1185">Reference proteome</keyword>
<protein>
    <submittedName>
        <fullName evidence="2">Uncharacterized protein</fullName>
    </submittedName>
</protein>
<dbReference type="EMBL" id="CP127294">
    <property type="protein sequence ID" value="WIX79309.1"/>
    <property type="molecule type" value="Genomic_DNA"/>
</dbReference>
<gene>
    <name evidence="2" type="ORF">QRX50_00375</name>
</gene>